<gene>
    <name evidence="3" type="ORF">HY834_16015</name>
</gene>
<keyword evidence="1" id="KW-0677">Repeat</keyword>
<dbReference type="Gene3D" id="2.20.110.10">
    <property type="entry name" value="Histone H3 K4-specific methyltransferase SET7/9 N-terminal domain"/>
    <property type="match status" value="1"/>
</dbReference>
<comment type="caution">
    <text evidence="3">The sequence shown here is derived from an EMBL/GenBank/DDBJ whole genome shotgun (WGS) entry which is preliminary data.</text>
</comment>
<dbReference type="EMBL" id="JACRAF010000049">
    <property type="protein sequence ID" value="MBI4923248.1"/>
    <property type="molecule type" value="Genomic_DNA"/>
</dbReference>
<dbReference type="Pfam" id="PF02493">
    <property type="entry name" value="MORN"/>
    <property type="match status" value="3"/>
</dbReference>
<dbReference type="InterPro" id="IPR003409">
    <property type="entry name" value="MORN"/>
</dbReference>
<keyword evidence="2" id="KW-0732">Signal</keyword>
<evidence type="ECO:0000256" key="1">
    <source>
        <dbReference type="ARBA" id="ARBA00022737"/>
    </source>
</evidence>
<accession>A0A933L3H3</accession>
<dbReference type="SMART" id="SM00698">
    <property type="entry name" value="MORN"/>
    <property type="match status" value="3"/>
</dbReference>
<proteinExistence type="predicted"/>
<organism evidence="3 4">
    <name type="scientific">Devosia nanyangense</name>
    <dbReference type="NCBI Taxonomy" id="1228055"/>
    <lineage>
        <taxon>Bacteria</taxon>
        <taxon>Pseudomonadati</taxon>
        <taxon>Pseudomonadota</taxon>
        <taxon>Alphaproteobacteria</taxon>
        <taxon>Hyphomicrobiales</taxon>
        <taxon>Devosiaceae</taxon>
        <taxon>Devosia</taxon>
    </lineage>
</organism>
<dbReference type="PANTHER" id="PTHR23084">
    <property type="entry name" value="PHOSPHATIDYLINOSITOL-4-PHOSPHATE 5-KINASE RELATED"/>
    <property type="match status" value="1"/>
</dbReference>
<reference evidence="3" key="1">
    <citation type="submission" date="2020-07" db="EMBL/GenBank/DDBJ databases">
        <title>Huge and variable diversity of episymbiotic CPR bacteria and DPANN archaea in groundwater ecosystems.</title>
        <authorList>
            <person name="He C.Y."/>
            <person name="Keren R."/>
            <person name="Whittaker M."/>
            <person name="Farag I.F."/>
            <person name="Doudna J."/>
            <person name="Cate J.H.D."/>
            <person name="Banfield J.F."/>
        </authorList>
    </citation>
    <scope>NUCLEOTIDE SEQUENCE</scope>
    <source>
        <strain evidence="3">NC_groundwater_1586_Pr3_B-0.1um_66_15</strain>
    </source>
</reference>
<feature type="signal peptide" evidence="2">
    <location>
        <begin position="1"/>
        <end position="33"/>
    </location>
</feature>
<name>A0A933L3H3_9HYPH</name>
<evidence type="ECO:0000256" key="2">
    <source>
        <dbReference type="SAM" id="SignalP"/>
    </source>
</evidence>
<feature type="chain" id="PRO_5038072005" description="MORN repeat-containing protein" evidence="2">
    <location>
        <begin position="34"/>
        <end position="583"/>
    </location>
</feature>
<dbReference type="AlphaFoldDB" id="A0A933L3H3"/>
<evidence type="ECO:0000313" key="3">
    <source>
        <dbReference type="EMBL" id="MBI4923248.1"/>
    </source>
</evidence>
<protein>
    <recommendedName>
        <fullName evidence="5">MORN repeat-containing protein</fullName>
    </recommendedName>
</protein>
<evidence type="ECO:0008006" key="5">
    <source>
        <dbReference type="Google" id="ProtNLM"/>
    </source>
</evidence>
<dbReference type="Proteomes" id="UP000782610">
    <property type="component" value="Unassembled WGS sequence"/>
</dbReference>
<dbReference type="SUPFAM" id="SSF82185">
    <property type="entry name" value="Histone H3 K4-specific methyltransferase SET7/9 N-terminal domain"/>
    <property type="match status" value="1"/>
</dbReference>
<dbReference type="PANTHER" id="PTHR23084:SF263">
    <property type="entry name" value="MORN REPEAT-CONTAINING PROTEIN 1"/>
    <property type="match status" value="1"/>
</dbReference>
<sequence>MQHRGKSVRSAGRLLLALALSTSLVAPIAPAFAGAIERLAPAPSAPAAPPGTEPAAFRTWVQLVWNPVTRALERLRFTAWDPVPSLGLELSWLPDDPAAGQSGPLEGRGTLSFRKPGAPAYDASATVAQYRGTLRAGRADGFGEFLDQSGFAYAGAWRDGLMEGEGRLTLANGDQYVGGFRAGRSDGRGVFTDASGRIYAGSFTAGLPDPEAILAQDSPEGLRIGVVAERRPHNYELGIDPLSYTSASTGETLDILPDDQRLLDVWHGAAPIGMTDEEIHAFNNGSTTANFLGPYERFDPLSLVFELENALTDTVSVVGGFLDVSDSVRQPEPAMQVRPFPRDPCSGTIDFLPLFFIDNFGWTAADNAALAITAGSVDGRPEGTPIEVPLGAIADSMKIDLTAQLTALGLDTEYVSHERLRCSDPNDQRLCLAELKQSGHFGQLSNFLSLDYTTVTVAVMGTLDYDWTVSGGTVSHKSSPFSVILPIATVASDAECGEGGEIIPVNHDPFQLRLDEQNYKIAIPFAGDVTPGFTSRWRIELSAPETSEHDFRLVLVLTDGSQVVSRPVHLTYFMPPKRETLAH</sequence>
<evidence type="ECO:0000313" key="4">
    <source>
        <dbReference type="Proteomes" id="UP000782610"/>
    </source>
</evidence>